<evidence type="ECO:0000313" key="2">
    <source>
        <dbReference type="EMBL" id="KRW98650.1"/>
    </source>
</evidence>
<keyword evidence="3" id="KW-1185">Reference proteome</keyword>
<feature type="region of interest" description="Disordered" evidence="1">
    <location>
        <begin position="57"/>
        <end position="99"/>
    </location>
</feature>
<dbReference type="InParanoid" id="A0A0V0Q912"/>
<evidence type="ECO:0000313" key="3">
    <source>
        <dbReference type="Proteomes" id="UP000054937"/>
    </source>
</evidence>
<dbReference type="AlphaFoldDB" id="A0A0V0Q912"/>
<dbReference type="Proteomes" id="UP000054937">
    <property type="component" value="Unassembled WGS sequence"/>
</dbReference>
<organism evidence="2 3">
    <name type="scientific">Pseudocohnilembus persalinus</name>
    <name type="common">Ciliate</name>
    <dbReference type="NCBI Taxonomy" id="266149"/>
    <lineage>
        <taxon>Eukaryota</taxon>
        <taxon>Sar</taxon>
        <taxon>Alveolata</taxon>
        <taxon>Ciliophora</taxon>
        <taxon>Intramacronucleata</taxon>
        <taxon>Oligohymenophorea</taxon>
        <taxon>Scuticociliatia</taxon>
        <taxon>Philasterida</taxon>
        <taxon>Pseudocohnilembidae</taxon>
        <taxon>Pseudocohnilembus</taxon>
    </lineage>
</organism>
<sequence>MKQKQQQKQDHSKIENNAIFHYYKEQHQKDQDNLAVFNKSFTISPNEKNQYLQNPQYIASSPVGPPKKTQKSEEKKTSNNFIEQSKQNQQPQQNLKGKQNEYIQQNCLQTDQINNNKQQVNLKPIQPQDQNNNQNANLQINQEKQENNNKNKDNYYENIQQLPSINNQQNFNLKPKFSEQKEQQHDLNTDDIQNNQKDNINNINNEINFNTQQTYQKWTKFNPQQVFRPRKLEYTNFKVRSQSLGLELYLQTNNQYRELILTNH</sequence>
<accession>A0A0V0Q912</accession>
<protein>
    <submittedName>
        <fullName evidence="2">Uncharacterized protein</fullName>
    </submittedName>
</protein>
<gene>
    <name evidence="2" type="ORF">PPERSA_00238</name>
</gene>
<evidence type="ECO:0000256" key="1">
    <source>
        <dbReference type="SAM" id="MobiDB-lite"/>
    </source>
</evidence>
<comment type="caution">
    <text evidence="2">The sequence shown here is derived from an EMBL/GenBank/DDBJ whole genome shotgun (WGS) entry which is preliminary data.</text>
</comment>
<feature type="compositionally biased region" description="Low complexity" evidence="1">
    <location>
        <begin position="84"/>
        <end position="97"/>
    </location>
</feature>
<name>A0A0V0Q912_PSEPJ</name>
<dbReference type="EMBL" id="LDAU01000232">
    <property type="protein sequence ID" value="KRW98650.1"/>
    <property type="molecule type" value="Genomic_DNA"/>
</dbReference>
<reference evidence="2 3" key="1">
    <citation type="journal article" date="2015" name="Sci. Rep.">
        <title>Genome of the facultative scuticociliatosis pathogen Pseudocohnilembus persalinus provides insight into its virulence through horizontal gene transfer.</title>
        <authorList>
            <person name="Xiong J."/>
            <person name="Wang G."/>
            <person name="Cheng J."/>
            <person name="Tian M."/>
            <person name="Pan X."/>
            <person name="Warren A."/>
            <person name="Jiang C."/>
            <person name="Yuan D."/>
            <person name="Miao W."/>
        </authorList>
    </citation>
    <scope>NUCLEOTIDE SEQUENCE [LARGE SCALE GENOMIC DNA]</scope>
    <source>
        <strain evidence="2">36N120E</strain>
    </source>
</reference>
<proteinExistence type="predicted"/>